<dbReference type="InterPro" id="IPR026849">
    <property type="entry name" value="ATG2"/>
</dbReference>
<dbReference type="GO" id="GO:0034045">
    <property type="term" value="C:phagophore assembly site membrane"/>
    <property type="evidence" value="ECO:0007669"/>
    <property type="project" value="UniProtKB-SubCell"/>
</dbReference>
<dbReference type="PANTHER" id="PTHR13190:SF1">
    <property type="entry name" value="AUTOPHAGY-RELATED 2, ISOFORM A"/>
    <property type="match status" value="1"/>
</dbReference>
<feature type="non-terminal residue" evidence="14">
    <location>
        <position position="444"/>
    </location>
</feature>
<evidence type="ECO:0000256" key="8">
    <source>
        <dbReference type="ARBA" id="ARBA00023055"/>
    </source>
</evidence>
<organism evidence="14 15">
    <name type="scientific">Reticulomyxa filosa</name>
    <dbReference type="NCBI Taxonomy" id="46433"/>
    <lineage>
        <taxon>Eukaryota</taxon>
        <taxon>Sar</taxon>
        <taxon>Rhizaria</taxon>
        <taxon>Retaria</taxon>
        <taxon>Foraminifera</taxon>
        <taxon>Monothalamids</taxon>
        <taxon>Reticulomyxidae</taxon>
        <taxon>Reticulomyxa</taxon>
    </lineage>
</organism>
<dbReference type="GO" id="GO:0000045">
    <property type="term" value="P:autophagosome assembly"/>
    <property type="evidence" value="ECO:0007669"/>
    <property type="project" value="TreeGrafter"/>
</dbReference>
<dbReference type="Proteomes" id="UP000023152">
    <property type="component" value="Unassembled WGS sequence"/>
</dbReference>
<dbReference type="GO" id="GO:0061723">
    <property type="term" value="P:glycophagy"/>
    <property type="evidence" value="ECO:0007669"/>
    <property type="project" value="TreeGrafter"/>
</dbReference>
<comment type="catalytic activity">
    <reaction evidence="10">
        <text>a 1,2-diacyl-sn-glycero-3-phospho-L-serine(in) = a 1,2-diacyl-sn-glycero-3-phospho-L-serine(out)</text>
        <dbReference type="Rhea" id="RHEA:38663"/>
        <dbReference type="ChEBI" id="CHEBI:57262"/>
    </reaction>
</comment>
<evidence type="ECO:0000256" key="12">
    <source>
        <dbReference type="SAM" id="Coils"/>
    </source>
</evidence>
<dbReference type="GO" id="GO:0000422">
    <property type="term" value="P:autophagy of mitochondrion"/>
    <property type="evidence" value="ECO:0007669"/>
    <property type="project" value="TreeGrafter"/>
</dbReference>
<keyword evidence="7" id="KW-0072">Autophagy</keyword>
<feature type="coiled-coil region" evidence="12">
    <location>
        <begin position="383"/>
        <end position="410"/>
    </location>
</feature>
<protein>
    <recommendedName>
        <fullName evidence="4">Autophagy-related protein 2</fullName>
    </recommendedName>
</protein>
<evidence type="ECO:0000313" key="15">
    <source>
        <dbReference type="Proteomes" id="UP000023152"/>
    </source>
</evidence>
<evidence type="ECO:0000256" key="5">
    <source>
        <dbReference type="ARBA" id="ARBA00022448"/>
    </source>
</evidence>
<dbReference type="GO" id="GO:0005789">
    <property type="term" value="C:endoplasmic reticulum membrane"/>
    <property type="evidence" value="ECO:0007669"/>
    <property type="project" value="UniProtKB-SubCell"/>
</dbReference>
<keyword evidence="6" id="KW-0256">Endoplasmic reticulum</keyword>
<proteinExistence type="inferred from homology"/>
<keyword evidence="12" id="KW-0175">Coiled coil</keyword>
<evidence type="ECO:0000256" key="9">
    <source>
        <dbReference type="ARBA" id="ARBA00023136"/>
    </source>
</evidence>
<sequence length="444" mass="50604">MMATGDNDISPIRPDWAPADETRDVLHIFISLRVHEVDQTSDVFADFYLGKFAALTHEFRLESEWAVKISEFFTINTNQFSSKPMTDRNTTNVSNKIDDSDKDDMKKTAPLAFEIKVEGHTKHPSSYPELQNITNVYVNAYDCCLSYNPLGVKEQLVLACEKIRITTNVVPLSPMISFGIDLRDGAVFLHSNAKKMRWSTLYELFSGHNCEQVSNVNTQWNNMVDRKKWELLSLTGMAELSHPSPSFLLPPCSPHRRPVDMIEQFDIERGNVPQLCNPFLHLLPGNLLSDHLESIGFVRVLDFDWIDTFIAQARTSSKNEITISGGLVRFGTCQDSAKAMVSILTYFIDQVLVAPDIEEFQVFIPNDRSKQQKEPTAPLVVHVDAQSESKEEKEEKLAVLEDNNLTFSHQEDLVVMAELGKLTLTPREHRHNEKEEEEEEEEEE</sequence>
<evidence type="ECO:0000256" key="1">
    <source>
        <dbReference type="ARBA" id="ARBA00004406"/>
    </source>
</evidence>
<comment type="subcellular location">
    <subcellularLocation>
        <location evidence="1">Endoplasmic reticulum membrane</location>
        <topology evidence="1">Peripheral membrane protein</topology>
    </subcellularLocation>
    <subcellularLocation>
        <location evidence="2">Preautophagosomal structure membrane</location>
        <topology evidence="2">Peripheral membrane protein</topology>
    </subcellularLocation>
</comment>
<name>X6MLN2_RETFI</name>
<feature type="compositionally biased region" description="Polar residues" evidence="13">
    <location>
        <begin position="84"/>
        <end position="95"/>
    </location>
</feature>
<keyword evidence="15" id="KW-1185">Reference proteome</keyword>
<evidence type="ECO:0000256" key="4">
    <source>
        <dbReference type="ARBA" id="ARBA00018070"/>
    </source>
</evidence>
<gene>
    <name evidence="14" type="ORF">RFI_23393</name>
</gene>
<evidence type="ECO:0000256" key="3">
    <source>
        <dbReference type="ARBA" id="ARBA00009714"/>
    </source>
</evidence>
<keyword evidence="5" id="KW-0813">Transport</keyword>
<dbReference type="GO" id="GO:0043495">
    <property type="term" value="F:protein-membrane adaptor activity"/>
    <property type="evidence" value="ECO:0007669"/>
    <property type="project" value="TreeGrafter"/>
</dbReference>
<accession>X6MLN2</accession>
<dbReference type="GO" id="GO:0034727">
    <property type="term" value="P:piecemeal microautophagy of the nucleus"/>
    <property type="evidence" value="ECO:0007669"/>
    <property type="project" value="TreeGrafter"/>
</dbReference>
<evidence type="ECO:0000313" key="14">
    <source>
        <dbReference type="EMBL" id="ETO13975.1"/>
    </source>
</evidence>
<evidence type="ECO:0000256" key="7">
    <source>
        <dbReference type="ARBA" id="ARBA00023006"/>
    </source>
</evidence>
<keyword evidence="8" id="KW-0445">Lipid transport</keyword>
<feature type="region of interest" description="Disordered" evidence="13">
    <location>
        <begin position="84"/>
        <end position="104"/>
    </location>
</feature>
<feature type="compositionally biased region" description="Acidic residues" evidence="13">
    <location>
        <begin position="435"/>
        <end position="444"/>
    </location>
</feature>
<evidence type="ECO:0000256" key="13">
    <source>
        <dbReference type="SAM" id="MobiDB-lite"/>
    </source>
</evidence>
<evidence type="ECO:0000256" key="10">
    <source>
        <dbReference type="ARBA" id="ARBA00024479"/>
    </source>
</evidence>
<evidence type="ECO:0000256" key="11">
    <source>
        <dbReference type="ARBA" id="ARBA00024615"/>
    </source>
</evidence>
<comment type="similarity">
    <text evidence="3">Belongs to the ATG2 family.</text>
</comment>
<comment type="catalytic activity">
    <reaction evidence="11">
        <text>a 1,2-diacyl-sn-glycero-3-phosphoethanolamine(in) = a 1,2-diacyl-sn-glycero-3-phosphoethanolamine(out)</text>
        <dbReference type="Rhea" id="RHEA:38895"/>
        <dbReference type="ChEBI" id="CHEBI:64612"/>
    </reaction>
</comment>
<comment type="caution">
    <text evidence="14">The sequence shown here is derived from an EMBL/GenBank/DDBJ whole genome shotgun (WGS) entry which is preliminary data.</text>
</comment>
<dbReference type="GO" id="GO:0032266">
    <property type="term" value="F:phosphatidylinositol-3-phosphate binding"/>
    <property type="evidence" value="ECO:0007669"/>
    <property type="project" value="TreeGrafter"/>
</dbReference>
<dbReference type="EMBL" id="ASPP01020291">
    <property type="protein sequence ID" value="ETO13975.1"/>
    <property type="molecule type" value="Genomic_DNA"/>
</dbReference>
<evidence type="ECO:0000256" key="6">
    <source>
        <dbReference type="ARBA" id="ARBA00022824"/>
    </source>
</evidence>
<evidence type="ECO:0000256" key="2">
    <source>
        <dbReference type="ARBA" id="ARBA00004623"/>
    </source>
</evidence>
<dbReference type="GO" id="GO:0061709">
    <property type="term" value="P:reticulophagy"/>
    <property type="evidence" value="ECO:0007669"/>
    <property type="project" value="TreeGrafter"/>
</dbReference>
<dbReference type="PANTHER" id="PTHR13190">
    <property type="entry name" value="AUTOPHAGY-RELATED 2, ISOFORM A"/>
    <property type="match status" value="1"/>
</dbReference>
<dbReference type="GO" id="GO:0061908">
    <property type="term" value="C:phagophore"/>
    <property type="evidence" value="ECO:0007669"/>
    <property type="project" value="TreeGrafter"/>
</dbReference>
<feature type="region of interest" description="Disordered" evidence="13">
    <location>
        <begin position="424"/>
        <end position="444"/>
    </location>
</feature>
<dbReference type="GO" id="GO:0006869">
    <property type="term" value="P:lipid transport"/>
    <property type="evidence" value="ECO:0007669"/>
    <property type="project" value="UniProtKB-KW"/>
</dbReference>
<reference evidence="14 15" key="1">
    <citation type="journal article" date="2013" name="Curr. Biol.">
        <title>The Genome of the Foraminiferan Reticulomyxa filosa.</title>
        <authorList>
            <person name="Glockner G."/>
            <person name="Hulsmann N."/>
            <person name="Schleicher M."/>
            <person name="Noegel A.A."/>
            <person name="Eichinger L."/>
            <person name="Gallinger C."/>
            <person name="Pawlowski J."/>
            <person name="Sierra R."/>
            <person name="Euteneuer U."/>
            <person name="Pillet L."/>
            <person name="Moustafa A."/>
            <person name="Platzer M."/>
            <person name="Groth M."/>
            <person name="Szafranski K."/>
            <person name="Schliwa M."/>
        </authorList>
    </citation>
    <scope>NUCLEOTIDE SEQUENCE [LARGE SCALE GENOMIC DNA]</scope>
</reference>
<keyword evidence="9" id="KW-0472">Membrane</keyword>
<dbReference type="AlphaFoldDB" id="X6MLN2"/>